<dbReference type="Proteomes" id="UP001212263">
    <property type="component" value="Unassembled WGS sequence"/>
</dbReference>
<proteinExistence type="predicted"/>
<dbReference type="EMBL" id="JAQMRD010000034">
    <property type="protein sequence ID" value="MDB9224912.1"/>
    <property type="molecule type" value="Genomic_DNA"/>
</dbReference>
<protein>
    <submittedName>
        <fullName evidence="1">Uncharacterized protein</fullName>
    </submittedName>
</protein>
<sequence>MFSIYKARQILESKQEVNLKYWDKEGNIITANQVVCTSSYHENNTFNLLHTQSGEVRKIRVWNIFELNGEEVCL</sequence>
<reference evidence="1" key="1">
    <citation type="submission" date="2023-01" db="EMBL/GenBank/DDBJ databases">
        <title>Human gut microbiome strain richness.</title>
        <authorList>
            <person name="Chen-Liaw A."/>
        </authorList>
    </citation>
    <scope>NUCLEOTIDE SEQUENCE</scope>
    <source>
        <strain evidence="1">RTP21484st1_B7_RTP21484_190118</strain>
    </source>
</reference>
<organism evidence="1 2">
    <name type="scientific">Odoribacter splanchnicus</name>
    <dbReference type="NCBI Taxonomy" id="28118"/>
    <lineage>
        <taxon>Bacteria</taxon>
        <taxon>Pseudomonadati</taxon>
        <taxon>Bacteroidota</taxon>
        <taxon>Bacteroidia</taxon>
        <taxon>Bacteroidales</taxon>
        <taxon>Odoribacteraceae</taxon>
        <taxon>Odoribacter</taxon>
    </lineage>
</organism>
<evidence type="ECO:0000313" key="1">
    <source>
        <dbReference type="EMBL" id="MDB9224912.1"/>
    </source>
</evidence>
<gene>
    <name evidence="1" type="ORF">PN645_18210</name>
</gene>
<comment type="caution">
    <text evidence="1">The sequence shown here is derived from an EMBL/GenBank/DDBJ whole genome shotgun (WGS) entry which is preliminary data.</text>
</comment>
<evidence type="ECO:0000313" key="2">
    <source>
        <dbReference type="Proteomes" id="UP001212263"/>
    </source>
</evidence>
<name>A0AAW6FP02_9BACT</name>
<dbReference type="RefSeq" id="WP_195203667.1">
    <property type="nucleotide sequence ID" value="NZ_JADMUD010000015.1"/>
</dbReference>
<dbReference type="AlphaFoldDB" id="A0AAW6FP02"/>
<accession>A0AAW6FP02</accession>